<dbReference type="CDD" id="cd13959">
    <property type="entry name" value="PT_UbiA_COQ2"/>
    <property type="match status" value="1"/>
</dbReference>
<dbReference type="InterPro" id="IPR006371">
    <property type="entry name" value="Polyprenyltransferase_UbiA-li"/>
</dbReference>
<dbReference type="InterPro" id="IPR000537">
    <property type="entry name" value="UbiA_prenyltransferase"/>
</dbReference>
<comment type="cofactor">
    <cofactor evidence="1">
        <name>Mg(2+)</name>
        <dbReference type="ChEBI" id="CHEBI:18420"/>
    </cofactor>
</comment>
<evidence type="ECO:0000256" key="6">
    <source>
        <dbReference type="ARBA" id="ARBA00022989"/>
    </source>
</evidence>
<dbReference type="PANTHER" id="PTHR11048">
    <property type="entry name" value="PRENYLTRANSFERASES"/>
    <property type="match status" value="1"/>
</dbReference>
<evidence type="ECO:0000256" key="3">
    <source>
        <dbReference type="ARBA" id="ARBA00005985"/>
    </source>
</evidence>
<name>A0A519BFA6_ACIG2</name>
<keyword evidence="7 8" id="KW-0472">Membrane</keyword>
<comment type="similarity">
    <text evidence="3">Belongs to the UbiA prenyltransferase family.</text>
</comment>
<evidence type="ECO:0000256" key="8">
    <source>
        <dbReference type="SAM" id="Phobius"/>
    </source>
</evidence>
<evidence type="ECO:0000256" key="4">
    <source>
        <dbReference type="ARBA" id="ARBA00022679"/>
    </source>
</evidence>
<gene>
    <name evidence="9" type="ORF">EVJ46_06995</name>
</gene>
<evidence type="ECO:0000256" key="7">
    <source>
        <dbReference type="ARBA" id="ARBA00023136"/>
    </source>
</evidence>
<keyword evidence="4 9" id="KW-0808">Transferase</keyword>
<evidence type="ECO:0000256" key="5">
    <source>
        <dbReference type="ARBA" id="ARBA00022692"/>
    </source>
</evidence>
<dbReference type="InterPro" id="IPR044878">
    <property type="entry name" value="UbiA_sf"/>
</dbReference>
<dbReference type="FunFam" id="1.10.357.140:FF:000008">
    <property type="entry name" value="4-hydroxybenzoate octaprenyltransferase"/>
    <property type="match status" value="1"/>
</dbReference>
<protein>
    <submittedName>
        <fullName evidence="9">4-hydroxybenzoate octaprenyltransferase</fullName>
    </submittedName>
</protein>
<dbReference type="Gene3D" id="1.20.120.1780">
    <property type="entry name" value="UbiA prenyltransferase"/>
    <property type="match status" value="1"/>
</dbReference>
<dbReference type="Gene3D" id="1.10.357.140">
    <property type="entry name" value="UbiA prenyltransferase"/>
    <property type="match status" value="1"/>
</dbReference>
<feature type="transmembrane region" description="Helical" evidence="8">
    <location>
        <begin position="239"/>
        <end position="259"/>
    </location>
</feature>
<feature type="transmembrane region" description="Helical" evidence="8">
    <location>
        <begin position="115"/>
        <end position="135"/>
    </location>
</feature>
<feature type="transmembrane region" description="Helical" evidence="8">
    <location>
        <begin position="12"/>
        <end position="35"/>
    </location>
</feature>
<dbReference type="Pfam" id="PF01040">
    <property type="entry name" value="UbiA"/>
    <property type="match status" value="1"/>
</dbReference>
<organism evidence="9 10">
    <name type="scientific">Acididesulfobacter guangdongensis</name>
    <dbReference type="NCBI Taxonomy" id="2597225"/>
    <lineage>
        <taxon>Bacteria</taxon>
        <taxon>Deltaproteobacteria</taxon>
        <taxon>Candidatus Acidulodesulfobacterales</taxon>
        <taxon>Candidatus Acididesulfobacter</taxon>
    </lineage>
</organism>
<proteinExistence type="inferred from homology"/>
<dbReference type="AlphaFoldDB" id="A0A519BFA6"/>
<feature type="transmembrane region" description="Helical" evidence="8">
    <location>
        <begin position="47"/>
        <end position="71"/>
    </location>
</feature>
<feature type="transmembrane region" description="Helical" evidence="8">
    <location>
        <begin position="168"/>
        <end position="191"/>
    </location>
</feature>
<sequence length="297" mass="33930">MISKKIKNTLELVKFSHTIFVLPFALSAFLLAFYIKFPTEINTYFFYYKILWVVIAMASARSGAMAFNRIIDAKIDAQNDRTKSRTLPKGELSMLYSIIFGLVSYAVLIFSAHELNFLCFALSPFVIVFITFYSFTKRFTFFSHFVLGASMAFGPIGAWIAVTGSIDYKIIVLGTAVLLWGAGFDILYATMDYDFDVAHNLFSVPAKFGIKNAVIMSRILHIATIGLLVYIYFVFNLNYLYIAGLFLIAGFFIYEHYLIYKSLKNIDMAFFNMNGYISLSFFLFITVSILSRIFLKF</sequence>
<dbReference type="InterPro" id="IPR039653">
    <property type="entry name" value="Prenyltransferase"/>
</dbReference>
<dbReference type="Proteomes" id="UP000316562">
    <property type="component" value="Unassembled WGS sequence"/>
</dbReference>
<dbReference type="PANTHER" id="PTHR11048:SF28">
    <property type="entry name" value="4-HYDROXYBENZOATE POLYPRENYLTRANSFERASE, MITOCHONDRIAL"/>
    <property type="match status" value="1"/>
</dbReference>
<keyword evidence="5 8" id="KW-0812">Transmembrane</keyword>
<dbReference type="GO" id="GO:0006744">
    <property type="term" value="P:ubiquinone biosynthetic process"/>
    <property type="evidence" value="ECO:0007669"/>
    <property type="project" value="TreeGrafter"/>
</dbReference>
<dbReference type="GO" id="GO:0016765">
    <property type="term" value="F:transferase activity, transferring alkyl or aryl (other than methyl) groups"/>
    <property type="evidence" value="ECO:0007669"/>
    <property type="project" value="InterPro"/>
</dbReference>
<keyword evidence="6 8" id="KW-1133">Transmembrane helix</keyword>
<dbReference type="GO" id="GO:0005886">
    <property type="term" value="C:plasma membrane"/>
    <property type="evidence" value="ECO:0007669"/>
    <property type="project" value="TreeGrafter"/>
</dbReference>
<accession>A0A519BFA6</accession>
<feature type="transmembrane region" description="Helical" evidence="8">
    <location>
        <begin position="92"/>
        <end position="109"/>
    </location>
</feature>
<evidence type="ECO:0000256" key="1">
    <source>
        <dbReference type="ARBA" id="ARBA00001946"/>
    </source>
</evidence>
<feature type="transmembrane region" description="Helical" evidence="8">
    <location>
        <begin position="271"/>
        <end position="295"/>
    </location>
</feature>
<evidence type="ECO:0000256" key="2">
    <source>
        <dbReference type="ARBA" id="ARBA00004141"/>
    </source>
</evidence>
<comment type="caution">
    <text evidence="9">The sequence shown here is derived from an EMBL/GenBank/DDBJ whole genome shotgun (WGS) entry which is preliminary data.</text>
</comment>
<feature type="transmembrane region" description="Helical" evidence="8">
    <location>
        <begin position="212"/>
        <end position="233"/>
    </location>
</feature>
<dbReference type="NCBIfam" id="TIGR01475">
    <property type="entry name" value="ubiA_other"/>
    <property type="match status" value="1"/>
</dbReference>
<feature type="transmembrane region" description="Helical" evidence="8">
    <location>
        <begin position="142"/>
        <end position="162"/>
    </location>
</feature>
<comment type="subcellular location">
    <subcellularLocation>
        <location evidence="2">Membrane</location>
        <topology evidence="2">Multi-pass membrane protein</topology>
    </subcellularLocation>
</comment>
<evidence type="ECO:0000313" key="9">
    <source>
        <dbReference type="EMBL" id="RZD15938.1"/>
    </source>
</evidence>
<dbReference type="EMBL" id="SGBC01000003">
    <property type="protein sequence ID" value="RZD15938.1"/>
    <property type="molecule type" value="Genomic_DNA"/>
</dbReference>
<evidence type="ECO:0000313" key="10">
    <source>
        <dbReference type="Proteomes" id="UP000316562"/>
    </source>
</evidence>
<reference evidence="9 10" key="1">
    <citation type="journal article" date="2019" name="ISME J.">
        <title>Insights into ecological role of a new deltaproteobacterial order Candidatus Acidulodesulfobacterales by metagenomics and metatranscriptomics.</title>
        <authorList>
            <person name="Tan S."/>
            <person name="Liu J."/>
            <person name="Fang Y."/>
            <person name="Hedlund B.P."/>
            <person name="Lian Z.H."/>
            <person name="Huang L.Y."/>
            <person name="Li J.T."/>
            <person name="Huang L.N."/>
            <person name="Li W.J."/>
            <person name="Jiang H.C."/>
            <person name="Dong H.L."/>
            <person name="Shu W.S."/>
        </authorList>
    </citation>
    <scope>NUCLEOTIDE SEQUENCE [LARGE SCALE GENOMIC DNA]</scope>
    <source>
        <strain evidence="9">AP2</strain>
    </source>
</reference>